<dbReference type="Gene3D" id="2.150.10.10">
    <property type="entry name" value="Serralysin-like metalloprotease, C-terminal"/>
    <property type="match status" value="3"/>
</dbReference>
<evidence type="ECO:0000256" key="2">
    <source>
        <dbReference type="ARBA" id="ARBA00022525"/>
    </source>
</evidence>
<dbReference type="SUPFAM" id="SSF51120">
    <property type="entry name" value="beta-Roll"/>
    <property type="match status" value="2"/>
</dbReference>
<evidence type="ECO:0000313" key="4">
    <source>
        <dbReference type="Proteomes" id="UP000320055"/>
    </source>
</evidence>
<comment type="subcellular location">
    <subcellularLocation>
        <location evidence="1">Secreted</location>
    </subcellularLocation>
</comment>
<accession>A0A563VNI8</accession>
<keyword evidence="2" id="KW-0964">Secreted</keyword>
<dbReference type="Pfam" id="PF00353">
    <property type="entry name" value="HemolysinCabind"/>
    <property type="match status" value="3"/>
</dbReference>
<evidence type="ECO:0000256" key="1">
    <source>
        <dbReference type="ARBA" id="ARBA00004613"/>
    </source>
</evidence>
<name>A0A563VNI8_9CYAN</name>
<reference evidence="3 4" key="1">
    <citation type="submission" date="2019-01" db="EMBL/GenBank/DDBJ databases">
        <authorList>
            <person name="Brito A."/>
        </authorList>
    </citation>
    <scope>NUCLEOTIDE SEQUENCE [LARGE SCALE GENOMIC DNA]</scope>
    <source>
        <strain evidence="3">1</strain>
    </source>
</reference>
<dbReference type="RefSeq" id="WP_144870974.1">
    <property type="nucleotide sequence ID" value="NZ_LR213919.1"/>
</dbReference>
<dbReference type="Proteomes" id="UP000320055">
    <property type="component" value="Unassembled WGS sequence"/>
</dbReference>
<protein>
    <submittedName>
        <fullName evidence="3">Putative calcium-binding protein</fullName>
    </submittedName>
</protein>
<evidence type="ECO:0000313" key="3">
    <source>
        <dbReference type="EMBL" id="VEP12845.1"/>
    </source>
</evidence>
<keyword evidence="4" id="KW-1185">Reference proteome</keyword>
<dbReference type="PANTHER" id="PTHR38340:SF1">
    <property type="entry name" value="S-LAYER PROTEIN"/>
    <property type="match status" value="1"/>
</dbReference>
<proteinExistence type="predicted"/>
<dbReference type="InterPro" id="IPR011049">
    <property type="entry name" value="Serralysin-like_metalloprot_C"/>
</dbReference>
<dbReference type="PANTHER" id="PTHR38340">
    <property type="entry name" value="S-LAYER PROTEIN"/>
    <property type="match status" value="1"/>
</dbReference>
<dbReference type="OrthoDB" id="574739at2"/>
<dbReference type="InterPro" id="IPR050557">
    <property type="entry name" value="RTX_toxin/Mannuronan_C5-epim"/>
</dbReference>
<dbReference type="GO" id="GO:0005509">
    <property type="term" value="F:calcium ion binding"/>
    <property type="evidence" value="ECO:0007669"/>
    <property type="project" value="InterPro"/>
</dbReference>
<dbReference type="GO" id="GO:0005576">
    <property type="term" value="C:extracellular region"/>
    <property type="evidence" value="ECO:0007669"/>
    <property type="project" value="UniProtKB-SubCell"/>
</dbReference>
<dbReference type="EMBL" id="CAACVJ010000077">
    <property type="protein sequence ID" value="VEP12845.1"/>
    <property type="molecule type" value="Genomic_DNA"/>
</dbReference>
<dbReference type="InterPro" id="IPR001343">
    <property type="entry name" value="Hemolysn_Ca-bd"/>
</dbReference>
<dbReference type="AlphaFoldDB" id="A0A563VNI8"/>
<dbReference type="PRINTS" id="PR00313">
    <property type="entry name" value="CABNDNGRPT"/>
</dbReference>
<organism evidence="3 4">
    <name type="scientific">Hyella patelloides LEGE 07179</name>
    <dbReference type="NCBI Taxonomy" id="945734"/>
    <lineage>
        <taxon>Bacteria</taxon>
        <taxon>Bacillati</taxon>
        <taxon>Cyanobacteriota</taxon>
        <taxon>Cyanophyceae</taxon>
        <taxon>Pleurocapsales</taxon>
        <taxon>Hyellaceae</taxon>
        <taxon>Hyella</taxon>
    </lineage>
</organism>
<sequence length="306" mass="32094">MCQFCDSCASNSTKNTTIYGTDEADLLVGGSLTDYIFGKAGDDSLSGHGGDDYVFGKEGNDSILGGEGNDYLVGDSFMADNTAISNDTIRGGVGNDELVGGIGQDQLFGGHDNDQLFGEEDNDKLHGGRGEDYLDGDEGNDKLFGNADNDTLWGGNGVFSGEDRDTLIGGDGNDILMGGIDNDVLNGGNGGDRFAFVDSKSFVEANLGVDRIQDFGKGEDQIILDKRVFQGLNGGVNRDTPLDSSKFAVVSNDAAVAVRDELIVYSSSSGKLFYNENGNDNGFGEGGQFAILSGQPDLVAQDFIVA</sequence>
<gene>
    <name evidence="3" type="ORF">H1P_1680019</name>
</gene>